<dbReference type="InterPro" id="IPR038063">
    <property type="entry name" value="Transpep_catalytic_dom"/>
</dbReference>
<keyword evidence="7 9" id="KW-0573">Peptidoglycan synthesis</keyword>
<name>A0A562VFH1_9BACT</name>
<dbReference type="CDD" id="cd00118">
    <property type="entry name" value="LysM"/>
    <property type="match status" value="1"/>
</dbReference>
<dbReference type="Proteomes" id="UP000319449">
    <property type="component" value="Unassembled WGS sequence"/>
</dbReference>
<dbReference type="Pfam" id="PF03734">
    <property type="entry name" value="YkuD"/>
    <property type="match status" value="1"/>
</dbReference>
<keyword evidence="13" id="KW-1185">Reference proteome</keyword>
<comment type="similarity">
    <text evidence="2">Belongs to the YkuD family.</text>
</comment>
<dbReference type="Gene3D" id="3.10.350.10">
    <property type="entry name" value="LysM domain"/>
    <property type="match status" value="1"/>
</dbReference>
<keyword evidence="6 9" id="KW-0133">Cell shape</keyword>
<dbReference type="InterPro" id="IPR036779">
    <property type="entry name" value="LysM_dom_sf"/>
</dbReference>
<dbReference type="InterPro" id="IPR018392">
    <property type="entry name" value="LysM"/>
</dbReference>
<organism evidence="12 13">
    <name type="scientific">Geobacter argillaceus</name>
    <dbReference type="NCBI Taxonomy" id="345631"/>
    <lineage>
        <taxon>Bacteria</taxon>
        <taxon>Pseudomonadati</taxon>
        <taxon>Thermodesulfobacteriota</taxon>
        <taxon>Desulfuromonadia</taxon>
        <taxon>Geobacterales</taxon>
        <taxon>Geobacteraceae</taxon>
        <taxon>Geobacter</taxon>
    </lineage>
</organism>
<evidence type="ECO:0000259" key="11">
    <source>
        <dbReference type="PROSITE" id="PS52029"/>
    </source>
</evidence>
<evidence type="ECO:0000256" key="1">
    <source>
        <dbReference type="ARBA" id="ARBA00004752"/>
    </source>
</evidence>
<dbReference type="OrthoDB" id="9787225at2"/>
<dbReference type="PANTHER" id="PTHR30582:SF24">
    <property type="entry name" value="L,D-TRANSPEPTIDASE ERFK_SRFK-RELATED"/>
    <property type="match status" value="1"/>
</dbReference>
<evidence type="ECO:0000313" key="13">
    <source>
        <dbReference type="Proteomes" id="UP000319449"/>
    </source>
</evidence>
<evidence type="ECO:0000256" key="7">
    <source>
        <dbReference type="ARBA" id="ARBA00022984"/>
    </source>
</evidence>
<dbReference type="GO" id="GO:0008360">
    <property type="term" value="P:regulation of cell shape"/>
    <property type="evidence" value="ECO:0007669"/>
    <property type="project" value="UniProtKB-UniRule"/>
</dbReference>
<evidence type="ECO:0000256" key="2">
    <source>
        <dbReference type="ARBA" id="ARBA00005992"/>
    </source>
</evidence>
<protein>
    <submittedName>
        <fullName evidence="12">L,D-transpeptidase ErfK/SrfK</fullName>
    </submittedName>
</protein>
<dbReference type="PROSITE" id="PS51782">
    <property type="entry name" value="LYSM"/>
    <property type="match status" value="1"/>
</dbReference>
<dbReference type="Gene3D" id="2.40.440.10">
    <property type="entry name" value="L,D-transpeptidase catalytic domain-like"/>
    <property type="match status" value="1"/>
</dbReference>
<dbReference type="GO" id="GO:0071972">
    <property type="term" value="F:peptidoglycan L,D-transpeptidase activity"/>
    <property type="evidence" value="ECO:0007669"/>
    <property type="project" value="TreeGrafter"/>
</dbReference>
<evidence type="ECO:0000256" key="6">
    <source>
        <dbReference type="ARBA" id="ARBA00022960"/>
    </source>
</evidence>
<sequence>MDLSYLLRTTILLLFWFICQPQQCAAGAELFFRQGAGGAIGFHTIGADDSLVELARHYDVGFNEITAANPDVDPYIPEVGTTVTIPGRWILPDVPLRKGIVINVAEMRLYYFTPRTRGVIDTFPVGIGDEGWETPVGTYRIVEKMASPAWHVPASIRAQKPELPEIVPPGSDNPLGSHALRLSIGTVLIHGTDRPFGIGRRVSHGCIHLYPEDIVTLFRKVKLGDRVAIVRQRVKAAAVDGRVLVEFHDDGGNGLEQEAISLLERKGLIARVDSDQLKAAMTRKSGMPEDVTKK</sequence>
<dbReference type="PROSITE" id="PS52029">
    <property type="entry name" value="LD_TPASE"/>
    <property type="match status" value="1"/>
</dbReference>
<dbReference type="InterPro" id="IPR050979">
    <property type="entry name" value="LD-transpeptidase"/>
</dbReference>
<keyword evidence="8 9" id="KW-0961">Cell wall biogenesis/degradation</keyword>
<dbReference type="UniPathway" id="UPA00219"/>
<feature type="active site" description="Nucleophile" evidence="9">
    <location>
        <position position="206"/>
    </location>
</feature>
<dbReference type="Pfam" id="PF01476">
    <property type="entry name" value="LysM"/>
    <property type="match status" value="1"/>
</dbReference>
<accession>A0A562VFH1</accession>
<feature type="domain" description="L,D-TPase catalytic" evidence="11">
    <location>
        <begin position="98"/>
        <end position="230"/>
    </location>
</feature>
<reference evidence="12 13" key="1">
    <citation type="submission" date="2019-07" db="EMBL/GenBank/DDBJ databases">
        <title>Genomic Encyclopedia of Archaeal and Bacterial Type Strains, Phase II (KMG-II): from individual species to whole genera.</title>
        <authorList>
            <person name="Goeker M."/>
        </authorList>
    </citation>
    <scope>NUCLEOTIDE SEQUENCE [LARGE SCALE GENOMIC DNA]</scope>
    <source>
        <strain evidence="12 13">ATCC BAA-1139</strain>
    </source>
</reference>
<dbReference type="GO" id="GO:0071555">
    <property type="term" value="P:cell wall organization"/>
    <property type="evidence" value="ECO:0007669"/>
    <property type="project" value="UniProtKB-UniRule"/>
</dbReference>
<evidence type="ECO:0000256" key="8">
    <source>
        <dbReference type="ARBA" id="ARBA00023316"/>
    </source>
</evidence>
<gene>
    <name evidence="12" type="ORF">JN12_03306</name>
</gene>
<dbReference type="SUPFAM" id="SSF54106">
    <property type="entry name" value="LysM domain"/>
    <property type="match status" value="1"/>
</dbReference>
<keyword evidence="4" id="KW-0808">Transferase</keyword>
<dbReference type="PANTHER" id="PTHR30582">
    <property type="entry name" value="L,D-TRANSPEPTIDASE"/>
    <property type="match status" value="1"/>
</dbReference>
<evidence type="ECO:0000256" key="3">
    <source>
        <dbReference type="ARBA" id="ARBA00022676"/>
    </source>
</evidence>
<proteinExistence type="inferred from homology"/>
<dbReference type="InterPro" id="IPR005490">
    <property type="entry name" value="LD_TPept_cat_dom"/>
</dbReference>
<dbReference type="AlphaFoldDB" id="A0A562VFH1"/>
<dbReference type="EMBL" id="VLLN01000026">
    <property type="protein sequence ID" value="TWJ16551.1"/>
    <property type="molecule type" value="Genomic_DNA"/>
</dbReference>
<dbReference type="GO" id="GO:0016757">
    <property type="term" value="F:glycosyltransferase activity"/>
    <property type="evidence" value="ECO:0007669"/>
    <property type="project" value="UniProtKB-KW"/>
</dbReference>
<dbReference type="CDD" id="cd16913">
    <property type="entry name" value="YkuD_like"/>
    <property type="match status" value="1"/>
</dbReference>
<keyword evidence="3" id="KW-0328">Glycosyltransferase</keyword>
<evidence type="ECO:0000259" key="10">
    <source>
        <dbReference type="PROSITE" id="PS51782"/>
    </source>
</evidence>
<feature type="active site" description="Proton donor/acceptor" evidence="9">
    <location>
        <position position="190"/>
    </location>
</feature>
<comment type="caution">
    <text evidence="12">The sequence shown here is derived from an EMBL/GenBank/DDBJ whole genome shotgun (WGS) entry which is preliminary data.</text>
</comment>
<evidence type="ECO:0000256" key="9">
    <source>
        <dbReference type="PROSITE-ProRule" id="PRU01373"/>
    </source>
</evidence>
<keyword evidence="5" id="KW-0378">Hydrolase</keyword>
<dbReference type="GO" id="GO:0018104">
    <property type="term" value="P:peptidoglycan-protein cross-linking"/>
    <property type="evidence" value="ECO:0007669"/>
    <property type="project" value="TreeGrafter"/>
</dbReference>
<dbReference type="GO" id="GO:0005576">
    <property type="term" value="C:extracellular region"/>
    <property type="evidence" value="ECO:0007669"/>
    <property type="project" value="TreeGrafter"/>
</dbReference>
<dbReference type="RefSeq" id="WP_145024793.1">
    <property type="nucleotide sequence ID" value="NZ_VLLN01000026.1"/>
</dbReference>
<evidence type="ECO:0000256" key="4">
    <source>
        <dbReference type="ARBA" id="ARBA00022679"/>
    </source>
</evidence>
<dbReference type="SMART" id="SM00257">
    <property type="entry name" value="LysM"/>
    <property type="match status" value="1"/>
</dbReference>
<feature type="domain" description="LysM" evidence="10">
    <location>
        <begin position="41"/>
        <end position="85"/>
    </location>
</feature>
<comment type="pathway">
    <text evidence="1 9">Cell wall biogenesis; peptidoglycan biosynthesis.</text>
</comment>
<evidence type="ECO:0000256" key="5">
    <source>
        <dbReference type="ARBA" id="ARBA00022801"/>
    </source>
</evidence>
<evidence type="ECO:0000313" key="12">
    <source>
        <dbReference type="EMBL" id="TWJ16551.1"/>
    </source>
</evidence>
<dbReference type="SUPFAM" id="SSF141523">
    <property type="entry name" value="L,D-transpeptidase catalytic domain-like"/>
    <property type="match status" value="1"/>
</dbReference>